<evidence type="ECO:0000313" key="3">
    <source>
        <dbReference type="EMBL" id="SDN29068.1"/>
    </source>
</evidence>
<dbReference type="GeneID" id="40833010"/>
<dbReference type="InterPro" id="IPR000073">
    <property type="entry name" value="AB_hydrolase_1"/>
</dbReference>
<sequence>MAIIDVAGVHMHVQRLGPGGGRPGGDTVVLLHGLLTDSLASYYFTVAPAFAAAGLDVVMYDHRGHGRSGRPATGYGLERFVDDLGALLDRLEIPGPVHLVGNSFGGTVSFGYALRRPDRVASISVVESEPATASWARKIAGLLDRVRHEMTVNETEALDWIATHRGGHTARLARAAGRLVRDTAIAAEVTDCDLVTEDALRSLDRPVLAVYGADSDLCEQAPWLGSLLPRCRTVVVPGHEHSVLVEAPGRVRDLVLGWIAENASPGGGDEDGRDTGRDGRRAAAVPVEVNVP</sequence>
<name>A0A1H0A665_9ACTN</name>
<feature type="region of interest" description="Disordered" evidence="1">
    <location>
        <begin position="263"/>
        <end position="292"/>
    </location>
</feature>
<keyword evidence="4" id="KW-1185">Reference proteome</keyword>
<evidence type="ECO:0000256" key="1">
    <source>
        <dbReference type="SAM" id="MobiDB-lite"/>
    </source>
</evidence>
<dbReference type="SUPFAM" id="SSF53474">
    <property type="entry name" value="alpha/beta-Hydrolases"/>
    <property type="match status" value="1"/>
</dbReference>
<dbReference type="Pfam" id="PF00561">
    <property type="entry name" value="Abhydrolase_1"/>
    <property type="match status" value="1"/>
</dbReference>
<gene>
    <name evidence="3" type="ORF">SAMN05444921_123112</name>
</gene>
<evidence type="ECO:0000259" key="2">
    <source>
        <dbReference type="Pfam" id="PF00561"/>
    </source>
</evidence>
<dbReference type="OrthoDB" id="2645723at2"/>
<dbReference type="Proteomes" id="UP000199063">
    <property type="component" value="Unassembled WGS sequence"/>
</dbReference>
<dbReference type="PANTHER" id="PTHR43194:SF2">
    <property type="entry name" value="PEROXISOMAL MEMBRANE PROTEIN LPX1"/>
    <property type="match status" value="1"/>
</dbReference>
<dbReference type="PANTHER" id="PTHR43194">
    <property type="entry name" value="HYDROLASE ALPHA/BETA FOLD FAMILY"/>
    <property type="match status" value="1"/>
</dbReference>
<organism evidence="3 4">
    <name type="scientific">Streptomyces wuyuanensis</name>
    <dbReference type="NCBI Taxonomy" id="1196353"/>
    <lineage>
        <taxon>Bacteria</taxon>
        <taxon>Bacillati</taxon>
        <taxon>Actinomycetota</taxon>
        <taxon>Actinomycetes</taxon>
        <taxon>Kitasatosporales</taxon>
        <taxon>Streptomycetaceae</taxon>
        <taxon>Streptomyces</taxon>
    </lineage>
</organism>
<dbReference type="GO" id="GO:0016787">
    <property type="term" value="F:hydrolase activity"/>
    <property type="evidence" value="ECO:0007669"/>
    <property type="project" value="UniProtKB-KW"/>
</dbReference>
<proteinExistence type="predicted"/>
<keyword evidence="3" id="KW-0378">Hydrolase</keyword>
<accession>A0A1H0A665</accession>
<evidence type="ECO:0000313" key="4">
    <source>
        <dbReference type="Proteomes" id="UP000199063"/>
    </source>
</evidence>
<dbReference type="AlphaFoldDB" id="A0A1H0A665"/>
<dbReference type="RefSeq" id="WP_093660026.1">
    <property type="nucleotide sequence ID" value="NZ_FNHI01000023.1"/>
</dbReference>
<dbReference type="EMBL" id="FNHI01000023">
    <property type="protein sequence ID" value="SDN29068.1"/>
    <property type="molecule type" value="Genomic_DNA"/>
</dbReference>
<dbReference type="PRINTS" id="PR00111">
    <property type="entry name" value="ABHYDROLASE"/>
</dbReference>
<dbReference type="Gene3D" id="3.40.50.1820">
    <property type="entry name" value="alpha/beta hydrolase"/>
    <property type="match status" value="1"/>
</dbReference>
<dbReference type="STRING" id="1196353.SAMN05444921_123112"/>
<feature type="domain" description="AB hydrolase-1" evidence="2">
    <location>
        <begin position="27"/>
        <end position="141"/>
    </location>
</feature>
<dbReference type="InterPro" id="IPR050228">
    <property type="entry name" value="Carboxylesterase_BioH"/>
</dbReference>
<protein>
    <submittedName>
        <fullName evidence="3">Lysophospholipase, alpha-beta hydrolase superfamily</fullName>
    </submittedName>
</protein>
<reference evidence="4" key="1">
    <citation type="submission" date="2016-10" db="EMBL/GenBank/DDBJ databases">
        <authorList>
            <person name="Varghese N."/>
            <person name="Submissions S."/>
        </authorList>
    </citation>
    <scope>NUCLEOTIDE SEQUENCE [LARGE SCALE GENOMIC DNA]</scope>
    <source>
        <strain evidence="4">CGMCC 4.7042</strain>
    </source>
</reference>
<dbReference type="InterPro" id="IPR029058">
    <property type="entry name" value="AB_hydrolase_fold"/>
</dbReference>